<feature type="chain" id="PRO_5046843232" evidence="1">
    <location>
        <begin position="21"/>
        <end position="231"/>
    </location>
</feature>
<keyword evidence="1" id="KW-0732">Signal</keyword>
<dbReference type="Gene3D" id="2.70.170.10">
    <property type="entry name" value="Neurotransmitter-gated ion-channel ligand-binding domain"/>
    <property type="match status" value="1"/>
</dbReference>
<dbReference type="Proteomes" id="UP000694888">
    <property type="component" value="Unplaced"/>
</dbReference>
<evidence type="ECO:0000313" key="4">
    <source>
        <dbReference type="RefSeq" id="XP_005108784.1"/>
    </source>
</evidence>
<evidence type="ECO:0000256" key="1">
    <source>
        <dbReference type="SAM" id="SignalP"/>
    </source>
</evidence>
<feature type="signal peptide" evidence="1">
    <location>
        <begin position="1"/>
        <end position="20"/>
    </location>
</feature>
<dbReference type="SUPFAM" id="SSF63712">
    <property type="entry name" value="Nicotinic receptor ligand binding domain-like"/>
    <property type="match status" value="1"/>
</dbReference>
<name>A0ABM0K4U9_APLCA</name>
<dbReference type="RefSeq" id="XP_005108784.1">
    <property type="nucleotide sequence ID" value="XM_005108727.3"/>
</dbReference>
<evidence type="ECO:0000313" key="3">
    <source>
        <dbReference type="Proteomes" id="UP000694888"/>
    </source>
</evidence>
<evidence type="ECO:0000259" key="2">
    <source>
        <dbReference type="Pfam" id="PF02931"/>
    </source>
</evidence>
<dbReference type="PROSITE" id="PS51257">
    <property type="entry name" value="PROKAR_LIPOPROTEIN"/>
    <property type="match status" value="1"/>
</dbReference>
<protein>
    <submittedName>
        <fullName evidence="4">Acetylcholine-binding protein</fullName>
    </submittedName>
</protein>
<dbReference type="InterPro" id="IPR036734">
    <property type="entry name" value="Neur_chan_lig-bd_sf"/>
</dbReference>
<gene>
    <name evidence="4" type="primary">LOC101864556</name>
</gene>
<keyword evidence="3" id="KW-1185">Reference proteome</keyword>
<proteinExistence type="predicted"/>
<sequence length="231" mass="25766">MAARFHFLCVALTFAGVGCSRYSELYRSMSGLITPCFPQPLDSGPLDLDVRVTKLDIASVDRAHNRVTLVLHKRETWSDEELTFDQSSYNVSGLYVSDTDIWTPDTTVQNSAGPQHVINKEVVLFAAGDLLSVSTVQLTIKCDVSEVNTYSGATCKLQIGSFGLGDGLIRLREPRDDWSFLLDSAFQGQSDYELLSGHTSRAVWEYPRGGPKRFFHDVLTFTFSFRSKYGL</sequence>
<dbReference type="Pfam" id="PF02931">
    <property type="entry name" value="Neur_chan_LBD"/>
    <property type="match status" value="1"/>
</dbReference>
<feature type="domain" description="Neurotransmitter-gated ion-channel ligand-binding" evidence="2">
    <location>
        <begin position="42"/>
        <end position="172"/>
    </location>
</feature>
<accession>A0ABM0K4U9</accession>
<reference evidence="4" key="1">
    <citation type="submission" date="2025-08" db="UniProtKB">
        <authorList>
            <consortium name="RefSeq"/>
        </authorList>
    </citation>
    <scope>IDENTIFICATION</scope>
</reference>
<dbReference type="GeneID" id="101864556"/>
<organism evidence="3 4">
    <name type="scientific">Aplysia californica</name>
    <name type="common">California sea hare</name>
    <dbReference type="NCBI Taxonomy" id="6500"/>
    <lineage>
        <taxon>Eukaryota</taxon>
        <taxon>Metazoa</taxon>
        <taxon>Spiralia</taxon>
        <taxon>Lophotrochozoa</taxon>
        <taxon>Mollusca</taxon>
        <taxon>Gastropoda</taxon>
        <taxon>Heterobranchia</taxon>
        <taxon>Euthyneura</taxon>
        <taxon>Tectipleura</taxon>
        <taxon>Aplysiida</taxon>
        <taxon>Aplysioidea</taxon>
        <taxon>Aplysiidae</taxon>
        <taxon>Aplysia</taxon>
    </lineage>
</organism>
<dbReference type="InterPro" id="IPR006202">
    <property type="entry name" value="Neur_chan_lig-bd"/>
</dbReference>